<dbReference type="GO" id="GO:0008610">
    <property type="term" value="P:lipid biosynthetic process"/>
    <property type="evidence" value="ECO:0007669"/>
    <property type="project" value="UniProtKB-ARBA"/>
</dbReference>
<dbReference type="CDD" id="cd17652">
    <property type="entry name" value="A_NRPS_CmdD_like"/>
    <property type="match status" value="1"/>
</dbReference>
<reference evidence="7" key="2">
    <citation type="journal article" date="2011" name="Proc. Natl. Acad. Sci. U.S.A.">
        <title>Genomic insights into the physiology and ecology of the marine filamentous cyanobacterium Lyngbya majuscula.</title>
        <authorList>
            <person name="Jones A.C."/>
            <person name="Monroe E.A."/>
            <person name="Podell S."/>
            <person name="Hess W.R."/>
            <person name="Klages S."/>
            <person name="Esquenazi E."/>
            <person name="Niessen S."/>
            <person name="Hoover H."/>
            <person name="Rothmann M."/>
            <person name="Lasken R.S."/>
            <person name="Yates J.R.III."/>
            <person name="Reinhardt R."/>
            <person name="Kube M."/>
            <person name="Burkart M.D."/>
            <person name="Allen E.E."/>
            <person name="Dorrestein P.C."/>
            <person name="Gerwick W.H."/>
            <person name="Gerwick L."/>
        </authorList>
    </citation>
    <scope>NUCLEOTIDE SEQUENCE [LARGE SCALE GENOMIC DNA]</scope>
    <source>
        <strain evidence="7">3L</strain>
    </source>
</reference>
<dbReference type="Pfam" id="PF00668">
    <property type="entry name" value="Condensation"/>
    <property type="match status" value="1"/>
</dbReference>
<dbReference type="Gene3D" id="3.40.50.980">
    <property type="match status" value="2"/>
</dbReference>
<dbReference type="InterPro" id="IPR000873">
    <property type="entry name" value="AMP-dep_synth/lig_dom"/>
</dbReference>
<dbReference type="GO" id="GO:0005829">
    <property type="term" value="C:cytosol"/>
    <property type="evidence" value="ECO:0007669"/>
    <property type="project" value="TreeGrafter"/>
</dbReference>
<dbReference type="InterPro" id="IPR029063">
    <property type="entry name" value="SAM-dependent_MTases_sf"/>
</dbReference>
<dbReference type="RefSeq" id="WP_008190462.1">
    <property type="nucleotide sequence ID" value="NZ_GL890970.1"/>
</dbReference>
<proteinExistence type="predicted"/>
<dbReference type="Pfam" id="PF00550">
    <property type="entry name" value="PP-binding"/>
    <property type="match status" value="1"/>
</dbReference>
<keyword evidence="7" id="KW-1185">Reference proteome</keyword>
<dbReference type="InterPro" id="IPR025110">
    <property type="entry name" value="AMP-bd_C"/>
</dbReference>
<dbReference type="SUPFAM" id="SSF56801">
    <property type="entry name" value="Acetyl-CoA synthetase-like"/>
    <property type="match status" value="1"/>
</dbReference>
<dbReference type="FunFam" id="3.40.50.12780:FF:000012">
    <property type="entry name" value="Non-ribosomal peptide synthetase"/>
    <property type="match status" value="1"/>
</dbReference>
<dbReference type="EMBL" id="GL890970">
    <property type="protein sequence ID" value="EGJ29405.1"/>
    <property type="molecule type" value="Genomic_DNA"/>
</dbReference>
<accession>F4Y2B3</accession>
<evidence type="ECO:0000313" key="6">
    <source>
        <dbReference type="EMBL" id="EGJ29405.1"/>
    </source>
</evidence>
<dbReference type="SMART" id="SM00823">
    <property type="entry name" value="PKS_PP"/>
    <property type="match status" value="1"/>
</dbReference>
<dbReference type="PANTHER" id="PTHR45527:SF1">
    <property type="entry name" value="FATTY ACID SYNTHASE"/>
    <property type="match status" value="1"/>
</dbReference>
<dbReference type="NCBIfam" id="TIGR01733">
    <property type="entry name" value="AA-adenyl-dom"/>
    <property type="match status" value="1"/>
</dbReference>
<dbReference type="GO" id="GO:0003824">
    <property type="term" value="F:catalytic activity"/>
    <property type="evidence" value="ECO:0007669"/>
    <property type="project" value="InterPro"/>
</dbReference>
<dbReference type="PROSITE" id="PS50075">
    <property type="entry name" value="CARRIER"/>
    <property type="match status" value="1"/>
</dbReference>
<dbReference type="GO" id="GO:0043041">
    <property type="term" value="P:amino acid activation for nonribosomal peptide biosynthetic process"/>
    <property type="evidence" value="ECO:0007669"/>
    <property type="project" value="TreeGrafter"/>
</dbReference>
<dbReference type="InterPro" id="IPR044894">
    <property type="entry name" value="TubC_N_sf"/>
</dbReference>
<dbReference type="GO" id="GO:0044550">
    <property type="term" value="P:secondary metabolite biosynthetic process"/>
    <property type="evidence" value="ECO:0007669"/>
    <property type="project" value="TreeGrafter"/>
</dbReference>
<dbReference type="InterPro" id="IPR009081">
    <property type="entry name" value="PP-bd_ACP"/>
</dbReference>
<dbReference type="CDD" id="cd19531">
    <property type="entry name" value="LCL_NRPS-like"/>
    <property type="match status" value="1"/>
</dbReference>
<keyword evidence="3" id="KW-0597">Phosphoprotein</keyword>
<evidence type="ECO:0000313" key="5">
    <source>
        <dbReference type="EMBL" id="AEF01454.1"/>
    </source>
</evidence>
<dbReference type="SUPFAM" id="SSF53335">
    <property type="entry name" value="S-adenosyl-L-methionine-dependent methyltransferases"/>
    <property type="match status" value="1"/>
</dbReference>
<dbReference type="InterPro" id="IPR036736">
    <property type="entry name" value="ACP-like_sf"/>
</dbReference>
<gene>
    <name evidence="6" type="ORF">LYNGBM3L_66070</name>
</gene>
<dbReference type="GO" id="GO:0031177">
    <property type="term" value="F:phosphopantetheine binding"/>
    <property type="evidence" value="ECO:0007669"/>
    <property type="project" value="InterPro"/>
</dbReference>
<reference evidence="6" key="3">
    <citation type="journal article" date="2011" name="Proc. Natl. Acad. Sci. U.S.A.">
        <title>Genomic insights into the physiology and ecology of the marine filamentous cyanobacterium Lyngbya majuscula.</title>
        <authorList>
            <person name="Jones A.C."/>
            <person name="Monroe E.A."/>
            <person name="Podell S."/>
            <person name="Hess W.R."/>
            <person name="Klages S."/>
            <person name="Esquenazi E."/>
            <person name="Niessen S."/>
            <person name="Hoover H."/>
            <person name="Rothmann M."/>
            <person name="Lasken R.S."/>
            <person name="Yates J.R.III."/>
            <person name="Reinhardt R."/>
            <person name="Kube M."/>
            <person name="Burkart M.D."/>
            <person name="Allen E.E."/>
            <person name="Dorrestein P.C."/>
            <person name="Gerwick W.H."/>
            <person name="Gerwick L."/>
        </authorList>
    </citation>
    <scope>NUCLEOTIDE SEQUENCE</scope>
    <source>
        <strain evidence="6">3L</strain>
    </source>
</reference>
<dbReference type="Gene3D" id="3.30.559.30">
    <property type="entry name" value="Nonribosomal peptide synthetase, condensation domain"/>
    <property type="match status" value="1"/>
</dbReference>
<dbReference type="InterPro" id="IPR001242">
    <property type="entry name" value="Condensation_dom"/>
</dbReference>
<dbReference type="Pfam" id="PF13193">
    <property type="entry name" value="AMP-binding_C"/>
    <property type="match status" value="1"/>
</dbReference>
<dbReference type="Pfam" id="PF18563">
    <property type="entry name" value="TubC_N"/>
    <property type="match status" value="1"/>
</dbReference>
<dbReference type="FunFam" id="1.10.1200.10:FF:000005">
    <property type="entry name" value="Nonribosomal peptide synthetase 1"/>
    <property type="match status" value="1"/>
</dbReference>
<dbReference type="CDD" id="cd02440">
    <property type="entry name" value="AdoMet_MTases"/>
    <property type="match status" value="1"/>
</dbReference>
<dbReference type="SUPFAM" id="SSF47336">
    <property type="entry name" value="ACP-like"/>
    <property type="match status" value="1"/>
</dbReference>
<dbReference type="Pfam" id="PF13847">
    <property type="entry name" value="Methyltransf_31"/>
    <property type="match status" value="1"/>
</dbReference>
<evidence type="ECO:0000256" key="1">
    <source>
        <dbReference type="ARBA" id="ARBA00001957"/>
    </source>
</evidence>
<name>F4Y2B3_9CYAN</name>
<dbReference type="InterPro" id="IPR025714">
    <property type="entry name" value="Methyltranfer_dom"/>
</dbReference>
<dbReference type="InterPro" id="IPR041464">
    <property type="entry name" value="TubC_N"/>
</dbReference>
<dbReference type="InterPro" id="IPR020845">
    <property type="entry name" value="AMP-binding_CS"/>
</dbReference>
<sequence>MNLIEFLQDLSIKGLKLWTDGGKLKTGGYQEVLTTDVIAQLKQYKSEILQLLKENPDIFQVHPLSYGQKGLWFLWQLSPQNHNYNVSFSVRIYSKVDITIWQQVFQALRERHPLLRSTFPKLGEQPIQQLHQHQALDFLQIDASSWSEEELNKKVVAAHRHPFNLETEPVMRVRWFTCSEQDHIMLLTIHHIALDGWSCDLITKELPQLYQAQLNGLEASLLPLKHSYQDYVSWQKELVEGQEGEQLWNYWQQKLGGELPVLNLPTDRPRPPIQTDNGGSYPFKLSEKLTEQLKELAQTEGATLYMILLAAFQVLLYRYTGQEDILVGSPTSGRTKAEFASIVGYFVDSVVMRADLSENLSFRDFLYQVRQTVLGALAHQDYPFSLLVEKLQVERDSSRSPLFQACFVLQKFQESQDVQKVFFSSKTTLMNWGGLEVEPFVFDQYESQYDLFLEMVEEDSYLVGFLKYNVDLFDEQTIARMAGHFQNLLEGIVNDPQQRVTALPLMTEAELNQILVEWNNTKTDYPKDKCIHQLFEEQVENNPDAVAVVFEQQKLTYSQLNSKANQLAHYLQKLGVVPETLVGICVERSVEMVIGLLAILKAGGAYVPLDPAYPQERLEYMFADSGVSVLLTQEQILAQLPQHQAQVVFLDRDWEKIATETPEKVESEVSPQNSAYVIYTSGSTGKPKGVLVEHKGLCNLVTVQIQAFQVNSNSRVLQFASLSFDASIWEIVMALGSGASLYMGSRDTLMPGVGMSQWLHNNKITHITIPPSALAVMPTEELPSLKTIVVAGEACPPELISYWSVGRQFVNAYGPSESTVCATMAECSPEYPVPPIGRPIANTQIYILDSNLQPVPIGVPGEIYIGGVGLARGYLNRENLTNQRFIPNPFEDSKIKNQNSKLYKTGDNGRYLVDGNIEFLGRIDHQVKVRGYRIETGEIEATLTQHPSVKQTVVVAREDNSNAQRLVAYIVPLVESSITSNPELSKTQINSWQNLFNQQIDEHKSEVTDPLFNISGWSSSYDNQSLPERQMRIWAGDIVAQVLAHKPKKVFEIGCGTGLLLFQIAPHTQAYDGIDISSISLEYIQKQILQEPEKYANVNLAQKRADEIGYIAAQNFDVVILNSVIQYFPNVEYLLQAISEVIRIVKPGGIILLGDVRSLPLMKAFHSSVQLYQATPSLSRQQLLEKIDRQMQQDTELLVSPELFLALKAKHPEITHVQIRLQRGTEHNELNKYRYSVLLYIEAQPGKVITPTVESGAGMSVQQIETYLRSKGPESICFSGLVNGRVANDVELVELLSQPKEKENVQQLKQRLEEKLVNSIDPERLYEVSSDNGYSLELCWSAQGGPELMDGVFVRRELAKEGIVLTPLTQKSVVAGNWNNYGNNPLSSQLKKELIPQLREYLESRLPEYMVPSGLMVLSQLPLTPNGKVDRKALPVPDVASSVSTEYVAAETETQKVLAEIWAEVLGIEKVGIHDNFFELGGHSLLATQVVSRIQQAFEKEVTLQDLFEFPTIADIAQNLEVLRQVSQNETSLISETKEHEAFLL</sequence>
<evidence type="ECO:0000256" key="2">
    <source>
        <dbReference type="ARBA" id="ARBA00022450"/>
    </source>
</evidence>
<keyword evidence="2" id="KW-0596">Phosphopantetheine</keyword>
<dbReference type="InterPro" id="IPR006162">
    <property type="entry name" value="Ppantetheine_attach_site"/>
</dbReference>
<dbReference type="InterPro" id="IPR023213">
    <property type="entry name" value="CAT-like_dom_sf"/>
</dbReference>
<evidence type="ECO:0000256" key="3">
    <source>
        <dbReference type="ARBA" id="ARBA00022553"/>
    </source>
</evidence>
<dbReference type="Gene3D" id="3.40.50.150">
    <property type="entry name" value="Vaccinia Virus protein VP39"/>
    <property type="match status" value="1"/>
</dbReference>
<reference evidence="5" key="1">
    <citation type="submission" date="2010-12" db="EMBL/GenBank/DDBJ databases">
        <title>Genomic insights into the physiology and ecology of the marine filamentous cyanobacterium Moorea producens.</title>
        <authorList>
            <person name="Jones A.C."/>
            <person name="Monroe E.A."/>
            <person name="Podell S."/>
            <person name="Hess W.R."/>
            <person name="Klages S."/>
            <person name="Esquenazi E."/>
            <person name="Niessen S."/>
            <person name="Hoover H."/>
            <person name="Rothman M."/>
            <person name="Lasken R."/>
            <person name="Yates J.R.III."/>
            <person name="Reinhardt R."/>
            <person name="Kube M."/>
            <person name="Burkhart M."/>
            <person name="Allen E."/>
            <person name="Gerwick W.H."/>
            <person name="Gerwick L."/>
        </authorList>
    </citation>
    <scope>NUCLEOTIDE SEQUENCE</scope>
    <source>
        <strain evidence="5">3L</strain>
    </source>
</reference>
<dbReference type="EMBL" id="HQ696503">
    <property type="protein sequence ID" value="AEF01454.1"/>
    <property type="molecule type" value="Genomic_DNA"/>
</dbReference>
<dbReference type="Pfam" id="PF00501">
    <property type="entry name" value="AMP-binding"/>
    <property type="match status" value="1"/>
</dbReference>
<dbReference type="eggNOG" id="COG1020">
    <property type="taxonomic scope" value="Bacteria"/>
</dbReference>
<dbReference type="InterPro" id="IPR020806">
    <property type="entry name" value="PKS_PP-bd"/>
</dbReference>
<organism evidence="6 7">
    <name type="scientific">Moorena producens 3L</name>
    <dbReference type="NCBI Taxonomy" id="489825"/>
    <lineage>
        <taxon>Bacteria</taxon>
        <taxon>Bacillati</taxon>
        <taxon>Cyanobacteriota</taxon>
        <taxon>Cyanophyceae</taxon>
        <taxon>Coleofasciculales</taxon>
        <taxon>Coleofasciculaceae</taxon>
        <taxon>Moorena</taxon>
    </lineage>
</organism>
<dbReference type="PIRSF" id="PIRSF001617">
    <property type="entry name" value="Alpha-AR"/>
    <property type="match status" value="1"/>
</dbReference>
<evidence type="ECO:0000313" key="7">
    <source>
        <dbReference type="Proteomes" id="UP000003959"/>
    </source>
</evidence>
<protein>
    <submittedName>
        <fullName evidence="6">Amino acid adenylation domain protein</fullName>
    </submittedName>
    <submittedName>
        <fullName evidence="5">Putative nonribosomal peptide synthetase</fullName>
    </submittedName>
</protein>
<dbReference type="PROSITE" id="PS00012">
    <property type="entry name" value="PHOSPHOPANTETHEINE"/>
    <property type="match status" value="1"/>
</dbReference>
<dbReference type="Proteomes" id="UP000003959">
    <property type="component" value="Unassembled WGS sequence"/>
</dbReference>
<dbReference type="InterPro" id="IPR045851">
    <property type="entry name" value="AMP-bd_C_sf"/>
</dbReference>
<dbReference type="PANTHER" id="PTHR45527">
    <property type="entry name" value="NONRIBOSOMAL PEPTIDE SYNTHETASE"/>
    <property type="match status" value="1"/>
</dbReference>
<evidence type="ECO:0000259" key="4">
    <source>
        <dbReference type="PROSITE" id="PS50075"/>
    </source>
</evidence>
<dbReference type="FunFam" id="3.40.50.980:FF:000001">
    <property type="entry name" value="Non-ribosomal peptide synthetase"/>
    <property type="match status" value="1"/>
</dbReference>
<dbReference type="Gene3D" id="1.10.1200.10">
    <property type="entry name" value="ACP-like"/>
    <property type="match status" value="1"/>
</dbReference>
<dbReference type="Gene3D" id="3.30.300.30">
    <property type="match status" value="2"/>
</dbReference>
<dbReference type="OrthoDB" id="9757538at2"/>
<dbReference type="HOGENOM" id="CLU_000022_2_8_3"/>
<dbReference type="Gene3D" id="3.30.559.10">
    <property type="entry name" value="Chloramphenicol acetyltransferase-like domain"/>
    <property type="match status" value="1"/>
</dbReference>
<comment type="cofactor">
    <cofactor evidence="1">
        <name>pantetheine 4'-phosphate</name>
        <dbReference type="ChEBI" id="CHEBI:47942"/>
    </cofactor>
</comment>
<feature type="domain" description="Carrier" evidence="4">
    <location>
        <begin position="1449"/>
        <end position="1524"/>
    </location>
</feature>
<dbReference type="Gene3D" id="2.30.38.10">
    <property type="entry name" value="Luciferase, Domain 3"/>
    <property type="match status" value="1"/>
</dbReference>
<dbReference type="FunFam" id="2.30.38.10:FF:000001">
    <property type="entry name" value="Non-ribosomal peptide synthetase PvdI"/>
    <property type="match status" value="1"/>
</dbReference>
<dbReference type="Gene3D" id="1.10.10.1830">
    <property type="entry name" value="Non-ribosomal peptide synthase, adenylation domain"/>
    <property type="match status" value="1"/>
</dbReference>
<dbReference type="SUPFAM" id="SSF52777">
    <property type="entry name" value="CoA-dependent acyltransferases"/>
    <property type="match status" value="2"/>
</dbReference>
<dbReference type="PROSITE" id="PS00455">
    <property type="entry name" value="AMP_BINDING"/>
    <property type="match status" value="1"/>
</dbReference>
<dbReference type="InterPro" id="IPR010071">
    <property type="entry name" value="AA_adenyl_dom"/>
</dbReference>